<dbReference type="InterPro" id="IPR012106">
    <property type="entry name" value="Phage_Mu_Gp1"/>
</dbReference>
<evidence type="ECO:0000313" key="2">
    <source>
        <dbReference type="EMBL" id="BCB28427.1"/>
    </source>
</evidence>
<dbReference type="EMBL" id="AP022853">
    <property type="protein sequence ID" value="BCB28427.1"/>
    <property type="molecule type" value="Genomic_DNA"/>
</dbReference>
<evidence type="ECO:0000256" key="1">
    <source>
        <dbReference type="SAM" id="Coils"/>
    </source>
</evidence>
<sequence>MQKNVTKTSIAALTFELLSGDGGVPTEAHLLPPGPFRAVDGRPFECDGWKLDAAIAARVIARAAAQKNDILIDFEHQSLRSEWNGQRVEAAGWIPRTMEWREGSGLYALNIVWVGDTADLIAAKKLRYISAVFLYDTVTGEVLEIISVAATNTPAMDGLDALADLARKHSVFSTEEEADMAQEKDVAALAVERDGLKTQVAALVAERDGLKTSLAALTVERDTLKAKADAAEQEKAEAALTTEKAKHGELLQAALTDGRLTPAQKGWAEKQTLAALTEYLDASKPLGILQKQTDGMDGGGHGLTEAELAMCSRMGVSPEDFTEAKGKA</sequence>
<dbReference type="AlphaFoldDB" id="A0A6F8VH50"/>
<dbReference type="KEGG" id="slac:SKTS_33130"/>
<gene>
    <name evidence="2" type="ORF">SKTS_33130</name>
</gene>
<evidence type="ECO:0000313" key="3">
    <source>
        <dbReference type="Proteomes" id="UP000502260"/>
    </source>
</evidence>
<proteinExistence type="predicted"/>
<protein>
    <recommendedName>
        <fullName evidence="4">Mu phage protease GpI</fullName>
    </recommendedName>
</protein>
<accession>A0A6F8VH50</accession>
<keyword evidence="3" id="KW-1185">Reference proteome</keyword>
<dbReference type="Proteomes" id="UP000502260">
    <property type="component" value="Chromosome"/>
</dbReference>
<name>A0A6F8VH50_9PROT</name>
<keyword evidence="1" id="KW-0175">Coiled coil</keyword>
<feature type="coiled-coil region" evidence="1">
    <location>
        <begin position="214"/>
        <end position="241"/>
    </location>
</feature>
<dbReference type="Gene3D" id="1.20.5.1000">
    <property type="entry name" value="arf6 gtpase in complex with a specific effector, jip4"/>
    <property type="match status" value="1"/>
</dbReference>
<dbReference type="Pfam" id="PF10123">
    <property type="entry name" value="Mu-like_Pro"/>
    <property type="match status" value="1"/>
</dbReference>
<reference evidence="3" key="1">
    <citation type="submission" date="2020-03" db="EMBL/GenBank/DDBJ databases">
        <title>Complete genome sequence of sulfur-oxidizing bacterium skT11.</title>
        <authorList>
            <person name="Kanda M."/>
            <person name="Kojima H."/>
            <person name="Fukui M."/>
        </authorList>
    </citation>
    <scope>NUCLEOTIDE SEQUENCE [LARGE SCALE GENOMIC DNA]</scope>
    <source>
        <strain evidence="3">skT11</strain>
    </source>
</reference>
<organism evidence="2 3">
    <name type="scientific">Sulfurimicrobium lacus</name>
    <dbReference type="NCBI Taxonomy" id="2715678"/>
    <lineage>
        <taxon>Bacteria</taxon>
        <taxon>Pseudomonadati</taxon>
        <taxon>Pseudomonadota</taxon>
        <taxon>Betaproteobacteria</taxon>
        <taxon>Nitrosomonadales</taxon>
        <taxon>Sulfuricellaceae</taxon>
        <taxon>Sulfurimicrobium</taxon>
    </lineage>
</organism>
<dbReference type="RefSeq" id="WP_173067811.1">
    <property type="nucleotide sequence ID" value="NZ_AP022853.1"/>
</dbReference>
<evidence type="ECO:0008006" key="4">
    <source>
        <dbReference type="Google" id="ProtNLM"/>
    </source>
</evidence>
<dbReference type="PIRSF" id="PIRSF016624">
    <property type="entry name" value="Mu_prophg_I"/>
    <property type="match status" value="1"/>
</dbReference>